<accession>A0A4X2KHU8</accession>
<sequence length="89" mass="10041">MPSWEEREKNLASCSRPWFHCIPLSTPGNFWGVGFLSTQICVNGGHIKEDLASCPLSNAILSPKGKELKAWILRKLQKMTEQNSSFIYS</sequence>
<reference evidence="1" key="3">
    <citation type="submission" date="2025-09" db="UniProtKB">
        <authorList>
            <consortium name="Ensembl"/>
        </authorList>
    </citation>
    <scope>IDENTIFICATION</scope>
</reference>
<name>A0A4X2KHU8_VOMUR</name>
<proteinExistence type="predicted"/>
<dbReference type="STRING" id="29139.ENSVURP00010011534"/>
<organism evidence="1 2">
    <name type="scientific">Vombatus ursinus</name>
    <name type="common">Common wombat</name>
    <dbReference type="NCBI Taxonomy" id="29139"/>
    <lineage>
        <taxon>Eukaryota</taxon>
        <taxon>Metazoa</taxon>
        <taxon>Chordata</taxon>
        <taxon>Craniata</taxon>
        <taxon>Vertebrata</taxon>
        <taxon>Euteleostomi</taxon>
        <taxon>Mammalia</taxon>
        <taxon>Metatheria</taxon>
        <taxon>Diprotodontia</taxon>
        <taxon>Vombatidae</taxon>
        <taxon>Vombatus</taxon>
    </lineage>
</organism>
<evidence type="ECO:0000313" key="2">
    <source>
        <dbReference type="Proteomes" id="UP000314987"/>
    </source>
</evidence>
<protein>
    <submittedName>
        <fullName evidence="1">Uncharacterized protein</fullName>
    </submittedName>
</protein>
<reference evidence="2" key="1">
    <citation type="submission" date="2018-12" db="EMBL/GenBank/DDBJ databases">
        <authorList>
            <person name="Yazar S."/>
        </authorList>
    </citation>
    <scope>NUCLEOTIDE SEQUENCE [LARGE SCALE GENOMIC DNA]</scope>
</reference>
<dbReference type="Proteomes" id="UP000314987">
    <property type="component" value="Unassembled WGS sequence"/>
</dbReference>
<dbReference type="AlphaFoldDB" id="A0A4X2KHU8"/>
<keyword evidence="2" id="KW-1185">Reference proteome</keyword>
<reference evidence="1" key="2">
    <citation type="submission" date="2025-08" db="UniProtKB">
        <authorList>
            <consortium name="Ensembl"/>
        </authorList>
    </citation>
    <scope>IDENTIFICATION</scope>
</reference>
<dbReference type="Ensembl" id="ENSVURT00010013093.1">
    <property type="protein sequence ID" value="ENSVURP00010011534.1"/>
    <property type="gene ID" value="ENSVURG00010008911.1"/>
</dbReference>
<evidence type="ECO:0000313" key="1">
    <source>
        <dbReference type="Ensembl" id="ENSVURP00010011534.1"/>
    </source>
</evidence>